<evidence type="ECO:0000313" key="1">
    <source>
        <dbReference type="EMBL" id="GAA4028892.1"/>
    </source>
</evidence>
<organism evidence="1 2">
    <name type="scientific">Sphingomonas rosea</name>
    <dbReference type="NCBI Taxonomy" id="335605"/>
    <lineage>
        <taxon>Bacteria</taxon>
        <taxon>Pseudomonadati</taxon>
        <taxon>Pseudomonadota</taxon>
        <taxon>Alphaproteobacteria</taxon>
        <taxon>Sphingomonadales</taxon>
        <taxon>Sphingomonadaceae</taxon>
        <taxon>Sphingomonas</taxon>
    </lineage>
</organism>
<evidence type="ECO:0000313" key="2">
    <source>
        <dbReference type="Proteomes" id="UP001424459"/>
    </source>
</evidence>
<proteinExistence type="predicted"/>
<name>A0ABP7TP78_9SPHN</name>
<keyword evidence="2" id="KW-1185">Reference proteome</keyword>
<protein>
    <submittedName>
        <fullName evidence="1">Uncharacterized protein</fullName>
    </submittedName>
</protein>
<dbReference type="Proteomes" id="UP001424459">
    <property type="component" value="Unassembled WGS sequence"/>
</dbReference>
<accession>A0ABP7TP78</accession>
<reference evidence="2" key="1">
    <citation type="journal article" date="2019" name="Int. J. Syst. Evol. Microbiol.">
        <title>The Global Catalogue of Microorganisms (GCM) 10K type strain sequencing project: providing services to taxonomists for standard genome sequencing and annotation.</title>
        <authorList>
            <consortium name="The Broad Institute Genomics Platform"/>
            <consortium name="The Broad Institute Genome Sequencing Center for Infectious Disease"/>
            <person name="Wu L."/>
            <person name="Ma J."/>
        </authorList>
    </citation>
    <scope>NUCLEOTIDE SEQUENCE [LARGE SCALE GENOMIC DNA]</scope>
    <source>
        <strain evidence="2">JCM 17564</strain>
    </source>
</reference>
<sequence length="49" mass="5265">MPKRAKEALVPRCPALIKGRDNFLAQLTAEVLMAGQAASDFVRPRAQGA</sequence>
<comment type="caution">
    <text evidence="1">The sequence shown here is derived from an EMBL/GenBank/DDBJ whole genome shotgun (WGS) entry which is preliminary data.</text>
</comment>
<dbReference type="EMBL" id="BAABBR010000001">
    <property type="protein sequence ID" value="GAA4028892.1"/>
    <property type="molecule type" value="Genomic_DNA"/>
</dbReference>
<gene>
    <name evidence="1" type="ORF">GCM10022281_04980</name>
</gene>